<dbReference type="EMBL" id="JANBPW010001583">
    <property type="protein sequence ID" value="KAJ1943935.1"/>
    <property type="molecule type" value="Genomic_DNA"/>
</dbReference>
<sequence>MNATRAAGSLGRRVHQIVGTPLDGSEVRTALESLASCYQQTSAGHSPDSTGPHGLGGLARHRDLRTDMQEQVSQLDSDFIASLQAVDAVFSELEKSVLDIDQQCSALRGQVNLALRCTAGAAEQASLLVDERKDLRTRLTLASDFVARFALTSDEALALGCNGAKNDSRAITVDDRYFAALDKLASTRLECQKLMAVKSQTAVDDLTRELARQEETAYQGLLRWVLGEVRELNRDSPEFSSRLKQALQKLQSHQALFDVALKEIAKIRCESLAKSFITALVRGGPNGTPRPIEIHAADPQRYVGDMLAWVHQAYASENELLDTLFSLTDAAQREQVRESKSKLLGMSLENLARPLEIRIEQTVSELRSPTSLYRIDSLLSFYAEMFATACQADSAFMAT</sequence>
<evidence type="ECO:0000313" key="1">
    <source>
        <dbReference type="EMBL" id="KAJ1943935.1"/>
    </source>
</evidence>
<name>A0ACC1JAK2_9FUNG</name>
<organism evidence="1 2">
    <name type="scientific">Linderina macrospora</name>
    <dbReference type="NCBI Taxonomy" id="4868"/>
    <lineage>
        <taxon>Eukaryota</taxon>
        <taxon>Fungi</taxon>
        <taxon>Fungi incertae sedis</taxon>
        <taxon>Zoopagomycota</taxon>
        <taxon>Kickxellomycotina</taxon>
        <taxon>Kickxellomycetes</taxon>
        <taxon>Kickxellales</taxon>
        <taxon>Kickxellaceae</taxon>
        <taxon>Linderina</taxon>
    </lineage>
</organism>
<reference evidence="1" key="1">
    <citation type="submission" date="2022-07" db="EMBL/GenBank/DDBJ databases">
        <title>Phylogenomic reconstructions and comparative analyses of Kickxellomycotina fungi.</title>
        <authorList>
            <person name="Reynolds N.K."/>
            <person name="Stajich J.E."/>
            <person name="Barry K."/>
            <person name="Grigoriev I.V."/>
            <person name="Crous P."/>
            <person name="Smith M.E."/>
        </authorList>
    </citation>
    <scope>NUCLEOTIDE SEQUENCE</scope>
    <source>
        <strain evidence="1">NRRL 5244</strain>
    </source>
</reference>
<keyword evidence="2" id="KW-1185">Reference proteome</keyword>
<comment type="caution">
    <text evidence="1">The sequence shown here is derived from an EMBL/GenBank/DDBJ whole genome shotgun (WGS) entry which is preliminary data.</text>
</comment>
<evidence type="ECO:0000313" key="2">
    <source>
        <dbReference type="Proteomes" id="UP001150603"/>
    </source>
</evidence>
<accession>A0ACC1JAK2</accession>
<protein>
    <submittedName>
        <fullName evidence="1">Golgi transport complex subunit 6</fullName>
    </submittedName>
</protein>
<gene>
    <name evidence="1" type="primary">COG6</name>
    <name evidence="1" type="ORF">FBU59_002752</name>
</gene>
<feature type="non-terminal residue" evidence="1">
    <location>
        <position position="399"/>
    </location>
</feature>
<dbReference type="Proteomes" id="UP001150603">
    <property type="component" value="Unassembled WGS sequence"/>
</dbReference>
<proteinExistence type="predicted"/>